<gene>
    <name evidence="10" type="ORF">ORY91_001534</name>
    <name evidence="11" type="ORF">V9W64_05330</name>
</gene>
<accession>A0A9X4E1X5</accession>
<evidence type="ECO:0000256" key="3">
    <source>
        <dbReference type="ARBA" id="ARBA00022475"/>
    </source>
</evidence>
<evidence type="ECO:0000256" key="8">
    <source>
        <dbReference type="SAM" id="Phobius"/>
    </source>
</evidence>
<dbReference type="InterPro" id="IPR003352">
    <property type="entry name" value="PTS_EIIC"/>
</dbReference>
<keyword evidence="6 8" id="KW-1133">Transmembrane helix</keyword>
<evidence type="ECO:0000259" key="9">
    <source>
        <dbReference type="Pfam" id="PF13303"/>
    </source>
</evidence>
<keyword evidence="5 8" id="KW-0812">Transmembrane</keyword>
<feature type="transmembrane region" description="Helical" evidence="8">
    <location>
        <begin position="127"/>
        <end position="152"/>
    </location>
</feature>
<dbReference type="GO" id="GO:0008982">
    <property type="term" value="F:protein-N(PI)-phosphohistidine-sugar phosphotransferase activity"/>
    <property type="evidence" value="ECO:0007669"/>
    <property type="project" value="InterPro"/>
</dbReference>
<evidence type="ECO:0000313" key="12">
    <source>
        <dbReference type="Proteomes" id="UP001149607"/>
    </source>
</evidence>
<protein>
    <submittedName>
        <fullName evidence="10">PTS sugar transporter subunit IIC</fullName>
    </submittedName>
</protein>
<feature type="transmembrane region" description="Helical" evidence="8">
    <location>
        <begin position="294"/>
        <end position="316"/>
    </location>
</feature>
<keyword evidence="4 10" id="KW-0762">Sugar transport</keyword>
<evidence type="ECO:0000256" key="2">
    <source>
        <dbReference type="ARBA" id="ARBA00022448"/>
    </source>
</evidence>
<evidence type="ECO:0000256" key="4">
    <source>
        <dbReference type="ARBA" id="ARBA00022597"/>
    </source>
</evidence>
<organism evidence="10">
    <name type="scientific">Neisseria leonii</name>
    <dbReference type="NCBI Taxonomy" id="2995413"/>
    <lineage>
        <taxon>Bacteria</taxon>
        <taxon>Pseudomonadati</taxon>
        <taxon>Pseudomonadota</taxon>
        <taxon>Betaproteobacteria</taxon>
        <taxon>Neisseriales</taxon>
        <taxon>Neisseriaceae</taxon>
        <taxon>Neisseria</taxon>
    </lineage>
</organism>
<dbReference type="AlphaFoldDB" id="A0A9X4E1X5"/>
<proteinExistence type="predicted"/>
<dbReference type="Pfam" id="PF13303">
    <property type="entry name" value="PTS_EIIC_2"/>
    <property type="match status" value="1"/>
</dbReference>
<dbReference type="EMBL" id="JAPQFL010000004">
    <property type="protein sequence ID" value="MDD9328116.1"/>
    <property type="molecule type" value="Genomic_DNA"/>
</dbReference>
<keyword evidence="7 8" id="KW-0472">Membrane</keyword>
<comment type="subcellular location">
    <subcellularLocation>
        <location evidence="1">Cell membrane</location>
        <topology evidence="1">Multi-pass membrane protein</topology>
    </subcellularLocation>
</comment>
<reference evidence="11" key="2">
    <citation type="submission" date="2024-02" db="EMBL/GenBank/DDBJ databases">
        <title>Neisseria leonii sp. nov.</title>
        <authorList>
            <person name="Boutroux M."/>
            <person name="Favre-Rochex S."/>
            <person name="Gorgette O."/>
            <person name="Touak G."/>
            <person name="Muhle E."/>
            <person name="Chesneau O."/>
            <person name="Clermont D."/>
            <person name="Rahi P."/>
        </authorList>
    </citation>
    <scope>NUCLEOTIDE SEQUENCE</scope>
    <source>
        <strain evidence="11">51.81</strain>
    </source>
</reference>
<evidence type="ECO:0000256" key="7">
    <source>
        <dbReference type="ARBA" id="ARBA00023136"/>
    </source>
</evidence>
<feature type="transmembrane region" description="Helical" evidence="8">
    <location>
        <begin position="21"/>
        <end position="39"/>
    </location>
</feature>
<dbReference type="GO" id="GO:0009401">
    <property type="term" value="P:phosphoenolpyruvate-dependent sugar phosphotransferase system"/>
    <property type="evidence" value="ECO:0007669"/>
    <property type="project" value="InterPro"/>
</dbReference>
<dbReference type="EMBL" id="CP146598">
    <property type="protein sequence ID" value="WWY04130.1"/>
    <property type="molecule type" value="Genomic_DNA"/>
</dbReference>
<feature type="transmembrane region" description="Helical" evidence="8">
    <location>
        <begin position="197"/>
        <end position="217"/>
    </location>
</feature>
<evidence type="ECO:0000313" key="11">
    <source>
        <dbReference type="EMBL" id="WWY04130.1"/>
    </source>
</evidence>
<feature type="domain" description="Phosphotransferase system EIIC" evidence="9">
    <location>
        <begin position="20"/>
        <end position="332"/>
    </location>
</feature>
<evidence type="ECO:0000256" key="6">
    <source>
        <dbReference type="ARBA" id="ARBA00022989"/>
    </source>
</evidence>
<dbReference type="Proteomes" id="UP001149607">
    <property type="component" value="Chromosome"/>
</dbReference>
<keyword evidence="2" id="KW-0813">Transport</keyword>
<dbReference type="GO" id="GO:0005886">
    <property type="term" value="C:plasma membrane"/>
    <property type="evidence" value="ECO:0007669"/>
    <property type="project" value="UniProtKB-SubCell"/>
</dbReference>
<keyword evidence="12" id="KW-1185">Reference proteome</keyword>
<evidence type="ECO:0000256" key="5">
    <source>
        <dbReference type="ARBA" id="ARBA00022692"/>
    </source>
</evidence>
<name>A0A9X4E1X5_9NEIS</name>
<feature type="transmembrane region" description="Helical" evidence="8">
    <location>
        <begin position="81"/>
        <end position="107"/>
    </location>
</feature>
<dbReference type="RefSeq" id="WP_274585229.1">
    <property type="nucleotide sequence ID" value="NZ_CP146598.1"/>
</dbReference>
<keyword evidence="3" id="KW-1003">Cell membrane</keyword>
<evidence type="ECO:0000313" key="10">
    <source>
        <dbReference type="EMBL" id="MDD9328116.1"/>
    </source>
</evidence>
<evidence type="ECO:0000256" key="1">
    <source>
        <dbReference type="ARBA" id="ARBA00004651"/>
    </source>
</evidence>
<feature type="transmembrane region" description="Helical" evidence="8">
    <location>
        <begin position="164"/>
        <end position="191"/>
    </location>
</feature>
<reference evidence="10" key="1">
    <citation type="submission" date="2022-10" db="EMBL/GenBank/DDBJ databases">
        <authorList>
            <person name="Boutroux M."/>
        </authorList>
    </citation>
    <scope>NUCLEOTIDE SEQUENCE</scope>
    <source>
        <strain evidence="10">51.81</strain>
    </source>
</reference>
<sequence length="334" mass="32905">MKAFLQARNIEFSVQRYAVEAVNLMALGLFASLIVGLILKSAGTGLGLPWLVQAGAQAQGAMGAAVGLAVAYALKAPPLVLFAAAATGLAGAAAGGPAGCFLAAAAGTEAGKLVSKTTPADMIVTPAAALLAGLAAAQFAGPLVGSAMTAAGGMIAAAVDWQPALMGMAVAVVMGMLLTLPLSSAAVAVALSLDGTAAGAATAGGCAQMVGFAVLGFRDNGWGGVLSQALGTSMLQMPNIVKNPFIWLPPTLAGAAGGSLAAVWGMENVPYGAGMGSSGLVGQMGTLEAMGHSAGVWLMMLLLHFVLPALLTWLIALPLRRSGRIRAGDLKLGA</sequence>
<feature type="transmembrane region" description="Helical" evidence="8">
    <location>
        <begin position="51"/>
        <end position="74"/>
    </location>
</feature>
<feature type="transmembrane region" description="Helical" evidence="8">
    <location>
        <begin position="245"/>
        <end position="266"/>
    </location>
</feature>